<dbReference type="Proteomes" id="UP000824633">
    <property type="component" value="Chromosome"/>
</dbReference>
<gene>
    <name evidence="1" type="ORF">psyc5s11_08070</name>
</gene>
<dbReference type="EMBL" id="AP024849">
    <property type="protein sequence ID" value="BCZ44740.1"/>
    <property type="molecule type" value="Genomic_DNA"/>
</dbReference>
<dbReference type="Pfam" id="PF03266">
    <property type="entry name" value="NTPase_1"/>
    <property type="match status" value="1"/>
</dbReference>
<sequence>MKIKNVFLTGLIKCGKSTLINNILDKLNKSYSGYRTLPYYINNVQQGFYIEGCMENENICKPISVKIEDYKMIPIVETFEIIGVNIIEEKCRGLKF</sequence>
<accession>A0ABM7T1J4</accession>
<evidence type="ECO:0008006" key="3">
    <source>
        <dbReference type="Google" id="ProtNLM"/>
    </source>
</evidence>
<dbReference type="SUPFAM" id="SSF52540">
    <property type="entry name" value="P-loop containing nucleoside triphosphate hydrolases"/>
    <property type="match status" value="1"/>
</dbReference>
<evidence type="ECO:0000313" key="2">
    <source>
        <dbReference type="Proteomes" id="UP000824633"/>
    </source>
</evidence>
<dbReference type="RefSeq" id="WP_224036398.1">
    <property type="nucleotide sequence ID" value="NZ_AP024849.1"/>
</dbReference>
<organism evidence="1 2">
    <name type="scientific">Clostridium gelidum</name>
    <dbReference type="NCBI Taxonomy" id="704125"/>
    <lineage>
        <taxon>Bacteria</taxon>
        <taxon>Bacillati</taxon>
        <taxon>Bacillota</taxon>
        <taxon>Clostridia</taxon>
        <taxon>Eubacteriales</taxon>
        <taxon>Clostridiaceae</taxon>
        <taxon>Clostridium</taxon>
    </lineage>
</organism>
<name>A0ABM7T1J4_9CLOT</name>
<protein>
    <recommendedName>
        <fullName evidence="3">G domain-containing protein</fullName>
    </recommendedName>
</protein>
<keyword evidence="2" id="KW-1185">Reference proteome</keyword>
<dbReference type="InterPro" id="IPR027417">
    <property type="entry name" value="P-loop_NTPase"/>
</dbReference>
<dbReference type="Gene3D" id="3.40.50.300">
    <property type="entry name" value="P-loop containing nucleotide triphosphate hydrolases"/>
    <property type="match status" value="1"/>
</dbReference>
<proteinExistence type="predicted"/>
<dbReference type="InterPro" id="IPR004948">
    <property type="entry name" value="Nuc-triphosphatase_THEP1"/>
</dbReference>
<evidence type="ECO:0000313" key="1">
    <source>
        <dbReference type="EMBL" id="BCZ44740.1"/>
    </source>
</evidence>
<reference evidence="2" key="1">
    <citation type="submission" date="2021-07" db="EMBL/GenBank/DDBJ databases">
        <title>Complete genome sequencing of a Clostridium isolate.</title>
        <authorList>
            <person name="Ueki A."/>
            <person name="Tonouchi A."/>
        </authorList>
    </citation>
    <scope>NUCLEOTIDE SEQUENCE [LARGE SCALE GENOMIC DNA]</scope>
    <source>
        <strain evidence="2">C5S11</strain>
    </source>
</reference>